<keyword evidence="4" id="KW-1185">Reference proteome</keyword>
<feature type="domain" description="DUF4220" evidence="2">
    <location>
        <begin position="50"/>
        <end position="335"/>
    </location>
</feature>
<dbReference type="Pfam" id="PF13968">
    <property type="entry name" value="DUF4220"/>
    <property type="match status" value="1"/>
</dbReference>
<feature type="transmembrane region" description="Helical" evidence="1">
    <location>
        <begin position="14"/>
        <end position="33"/>
    </location>
</feature>
<dbReference type="STRING" id="4540.A0A3L6PVB4"/>
<feature type="transmembrane region" description="Helical" evidence="1">
    <location>
        <begin position="143"/>
        <end position="159"/>
    </location>
</feature>
<reference evidence="4" key="1">
    <citation type="journal article" date="2019" name="Nat. Commun.">
        <title>The genome of broomcorn millet.</title>
        <authorList>
            <person name="Zou C."/>
            <person name="Miki D."/>
            <person name="Li D."/>
            <person name="Tang Q."/>
            <person name="Xiao L."/>
            <person name="Rajput S."/>
            <person name="Deng P."/>
            <person name="Jia W."/>
            <person name="Huang R."/>
            <person name="Zhang M."/>
            <person name="Sun Y."/>
            <person name="Hu J."/>
            <person name="Fu X."/>
            <person name="Schnable P.S."/>
            <person name="Li F."/>
            <person name="Zhang H."/>
            <person name="Feng B."/>
            <person name="Zhu X."/>
            <person name="Liu R."/>
            <person name="Schnable J.C."/>
            <person name="Zhu J.-K."/>
            <person name="Zhang H."/>
        </authorList>
    </citation>
    <scope>NUCLEOTIDE SEQUENCE [LARGE SCALE GENOMIC DNA]</scope>
</reference>
<evidence type="ECO:0000256" key="1">
    <source>
        <dbReference type="SAM" id="Phobius"/>
    </source>
</evidence>
<dbReference type="Proteomes" id="UP000275267">
    <property type="component" value="Unassembled WGS sequence"/>
</dbReference>
<comment type="caution">
    <text evidence="3">The sequence shown here is derived from an EMBL/GenBank/DDBJ whole genome shotgun (WGS) entry which is preliminary data.</text>
</comment>
<evidence type="ECO:0000313" key="4">
    <source>
        <dbReference type="Proteomes" id="UP000275267"/>
    </source>
</evidence>
<dbReference type="PANTHER" id="PTHR31325">
    <property type="entry name" value="OS01G0798800 PROTEIN-RELATED"/>
    <property type="match status" value="1"/>
</dbReference>
<gene>
    <name evidence="3" type="ORF">C2845_PM16G01010</name>
</gene>
<proteinExistence type="predicted"/>
<feature type="transmembrane region" description="Helical" evidence="1">
    <location>
        <begin position="315"/>
        <end position="334"/>
    </location>
</feature>
<dbReference type="InterPro" id="IPR025315">
    <property type="entry name" value="DUF4220"/>
</dbReference>
<keyword evidence="1" id="KW-0472">Membrane</keyword>
<organism evidence="3 4">
    <name type="scientific">Panicum miliaceum</name>
    <name type="common">Proso millet</name>
    <name type="synonym">Broomcorn millet</name>
    <dbReference type="NCBI Taxonomy" id="4540"/>
    <lineage>
        <taxon>Eukaryota</taxon>
        <taxon>Viridiplantae</taxon>
        <taxon>Streptophyta</taxon>
        <taxon>Embryophyta</taxon>
        <taxon>Tracheophyta</taxon>
        <taxon>Spermatophyta</taxon>
        <taxon>Magnoliopsida</taxon>
        <taxon>Liliopsida</taxon>
        <taxon>Poales</taxon>
        <taxon>Poaceae</taxon>
        <taxon>PACMAD clade</taxon>
        <taxon>Panicoideae</taxon>
        <taxon>Panicodae</taxon>
        <taxon>Paniceae</taxon>
        <taxon>Panicinae</taxon>
        <taxon>Panicum</taxon>
        <taxon>Panicum sect. Panicum</taxon>
    </lineage>
</organism>
<name>A0A3L6PVB4_PANMI</name>
<evidence type="ECO:0000259" key="2">
    <source>
        <dbReference type="Pfam" id="PF13968"/>
    </source>
</evidence>
<sequence>MGGAEVLAQAWKEWGLQALVLLSFTLQVVLLVLAEFRRHMDSGALRFFIWSAYMMADTTAIYVLGHLSVTIWSPEDEVLALWAPFLVLHLGGQDKKSPPTPSRTTSCGCATCGHWPSCRWLQPPTSSMAYGTVIVVIGNSRRLLILSVIAIFMFVIGVVKYGERVWALRCAGSSPTGNYQSDIGIRRFSLGVPESFIGRLDPAEAFLLNAHQLLDFAKDRFKGPLPCLFLCGPSSPGSQLHGEEELYKLTEMQLSLLHDVFYTKAEVTHTWYGLSIRVLSWLATAIAFLLFNILLSDDHHHNLKGYRTRDVTVTYVLFVGAVVLETMSLLRIMFSS</sequence>
<feature type="transmembrane region" description="Helical" evidence="1">
    <location>
        <begin position="45"/>
        <end position="65"/>
    </location>
</feature>
<dbReference type="EMBL" id="PQIB02000015">
    <property type="protein sequence ID" value="RLM64651.1"/>
    <property type="molecule type" value="Genomic_DNA"/>
</dbReference>
<feature type="transmembrane region" description="Helical" evidence="1">
    <location>
        <begin position="278"/>
        <end position="295"/>
    </location>
</feature>
<keyword evidence="1" id="KW-1133">Transmembrane helix</keyword>
<keyword evidence="1" id="KW-0812">Transmembrane</keyword>
<dbReference type="AlphaFoldDB" id="A0A3L6PVB4"/>
<dbReference type="OrthoDB" id="672509at2759"/>
<evidence type="ECO:0000313" key="3">
    <source>
        <dbReference type="EMBL" id="RLM64651.1"/>
    </source>
</evidence>
<accession>A0A3L6PVB4</accession>
<protein>
    <recommendedName>
        <fullName evidence="2">DUF4220 domain-containing protein</fullName>
    </recommendedName>
</protein>